<dbReference type="STRING" id="146020.RMCB_6516"/>
<feature type="region of interest" description="Disordered" evidence="1">
    <location>
        <begin position="1"/>
        <end position="25"/>
    </location>
</feature>
<organism evidence="2 3">
    <name type="scientific">Mycolicibacterium brisbanense</name>
    <dbReference type="NCBI Taxonomy" id="146020"/>
    <lineage>
        <taxon>Bacteria</taxon>
        <taxon>Bacillati</taxon>
        <taxon>Actinomycetota</taxon>
        <taxon>Actinomycetes</taxon>
        <taxon>Mycobacteriales</taxon>
        <taxon>Mycobacteriaceae</taxon>
        <taxon>Mycolicibacterium</taxon>
    </lineage>
</organism>
<dbReference type="AlphaFoldDB" id="A0A124E136"/>
<evidence type="ECO:0000313" key="2">
    <source>
        <dbReference type="EMBL" id="GAS92420.1"/>
    </source>
</evidence>
<protein>
    <submittedName>
        <fullName evidence="2">Uncharacterized protein</fullName>
    </submittedName>
</protein>
<dbReference type="EMBL" id="BCSX01000055">
    <property type="protein sequence ID" value="GAS92420.1"/>
    <property type="molecule type" value="Genomic_DNA"/>
</dbReference>
<evidence type="ECO:0000313" key="3">
    <source>
        <dbReference type="Proteomes" id="UP000069620"/>
    </source>
</evidence>
<dbReference type="Proteomes" id="UP000069620">
    <property type="component" value="Unassembled WGS sequence"/>
</dbReference>
<proteinExistence type="predicted"/>
<gene>
    <name evidence="2" type="ORF">RMCB_6516</name>
</gene>
<comment type="caution">
    <text evidence="2">The sequence shown here is derived from an EMBL/GenBank/DDBJ whole genome shotgun (WGS) entry which is preliminary data.</text>
</comment>
<reference evidence="3" key="2">
    <citation type="submission" date="2016-02" db="EMBL/GenBank/DDBJ databases">
        <title>Draft genome sequence of five rapidly growing Mycobacterium species.</title>
        <authorList>
            <person name="Katahira K."/>
            <person name="Gotou Y."/>
            <person name="Iida K."/>
            <person name="Ogura Y."/>
            <person name="Hayashi T."/>
        </authorList>
    </citation>
    <scope>NUCLEOTIDE SEQUENCE [LARGE SCALE GENOMIC DNA]</scope>
    <source>
        <strain evidence="3">JCM15654</strain>
    </source>
</reference>
<accession>A0A124E136</accession>
<reference evidence="3" key="1">
    <citation type="journal article" date="2016" name="Genome Announc.">
        <title>Draft Genome Sequences of Five Rapidly Growing Mycobacterium Species, M. thermoresistibile, M. fortuitum subsp. acetamidolyticum, M. canariasense, M. brisbanense, and M. novocastrense.</title>
        <authorList>
            <person name="Katahira K."/>
            <person name="Ogura Y."/>
            <person name="Gotoh Y."/>
            <person name="Hayashi T."/>
        </authorList>
    </citation>
    <scope>NUCLEOTIDE SEQUENCE [LARGE SCALE GENOMIC DNA]</scope>
    <source>
        <strain evidence="3">JCM15654</strain>
    </source>
</reference>
<evidence type="ECO:0000256" key="1">
    <source>
        <dbReference type="SAM" id="MobiDB-lite"/>
    </source>
</evidence>
<sequence length="94" mass="10431">MVGRHHHERQNLLAGHDDDDAGERTAAEHWLEDYLTENRATPSKTVKVEARKEGISFSSHAGPPLRKDLYCTLRGCGSHNQLGGLDGCLLQLQL</sequence>
<name>A0A124E136_9MYCO</name>
<keyword evidence="3" id="KW-1185">Reference proteome</keyword>